<dbReference type="PANTHER" id="PTHR33744">
    <property type="entry name" value="CARBOHYDRATE DIACID REGULATOR"/>
    <property type="match status" value="1"/>
</dbReference>
<name>A0A559K9N3_9BACL</name>
<feature type="domain" description="Putative sugar diacid recognition" evidence="2">
    <location>
        <begin position="3"/>
        <end position="132"/>
    </location>
</feature>
<reference evidence="5 6" key="1">
    <citation type="submission" date="2019-07" db="EMBL/GenBank/DDBJ databases">
        <authorList>
            <person name="Kim J."/>
        </authorList>
    </citation>
    <scope>NUCLEOTIDE SEQUENCE [LARGE SCALE GENOMIC DNA]</scope>
    <source>
        <strain evidence="5 6">JC52</strain>
    </source>
</reference>
<dbReference type="Pfam" id="PF05651">
    <property type="entry name" value="Diacid_rec"/>
    <property type="match status" value="1"/>
</dbReference>
<keyword evidence="6" id="KW-1185">Reference proteome</keyword>
<dbReference type="Proteomes" id="UP000317036">
    <property type="component" value="Unassembled WGS sequence"/>
</dbReference>
<dbReference type="Pfam" id="PF17853">
    <property type="entry name" value="GGDEF_2"/>
    <property type="match status" value="1"/>
</dbReference>
<dbReference type="InterPro" id="IPR008599">
    <property type="entry name" value="Diacid_rec"/>
</dbReference>
<evidence type="ECO:0000313" key="6">
    <source>
        <dbReference type="Proteomes" id="UP000317036"/>
    </source>
</evidence>
<dbReference type="InterPro" id="IPR041522">
    <property type="entry name" value="CdaR_GGDEF"/>
</dbReference>
<evidence type="ECO:0000259" key="2">
    <source>
        <dbReference type="Pfam" id="PF05651"/>
    </source>
</evidence>
<dbReference type="OrthoDB" id="9792148at2"/>
<evidence type="ECO:0000313" key="5">
    <source>
        <dbReference type="EMBL" id="TVY08834.1"/>
    </source>
</evidence>
<dbReference type="InterPro" id="IPR025736">
    <property type="entry name" value="PucR_C-HTH_dom"/>
</dbReference>
<sequence length="377" mass="42657">MILTSELVAPILKQLSSIFESVINVTDPNGNILASTDPQKINTVLPEALEAQKAGAEKVLQLAHTNSVHIILPIELYHRVVGALSIEYHGELDIVLPVARVIRVNLQLSLEQYHMQQKQQYQKKAEEAWLFDLINPNRFNSAELEAFAETIQIKCTVKRSILLVHIRELTMIKDAEQLSEKKSKLMSSISSILPSQGLATFCGDSRLLLCLPLLGDAGVSEKAFADKLKLLFEKSDYHVCIGIGERLEGVEGYRDSYFQALQCISLHQKLLQGIGISHINDWGLVRLMDSIPNKIRQKFADHYDTFLMKLSAEQEETLEAFLESDLSVKEAADRLHLHRNTLLYRLDKLAEQMKLDPKKFNDAIIYKLLLICKSLNK</sequence>
<feature type="domain" description="CdaR GGDEF-like" evidence="4">
    <location>
        <begin position="143"/>
        <end position="265"/>
    </location>
</feature>
<evidence type="ECO:0008006" key="7">
    <source>
        <dbReference type="Google" id="ProtNLM"/>
    </source>
</evidence>
<dbReference type="EMBL" id="VNJI01000019">
    <property type="protein sequence ID" value="TVY08834.1"/>
    <property type="molecule type" value="Genomic_DNA"/>
</dbReference>
<comment type="similarity">
    <text evidence="1">Belongs to the CdaR family.</text>
</comment>
<protein>
    <recommendedName>
        <fullName evidence="7">Sugar diacid utilization regulator</fullName>
    </recommendedName>
</protein>
<dbReference type="InterPro" id="IPR051448">
    <property type="entry name" value="CdaR-like_regulators"/>
</dbReference>
<dbReference type="RefSeq" id="WP_144848562.1">
    <property type="nucleotide sequence ID" value="NZ_VNJI01000019.1"/>
</dbReference>
<organism evidence="5 6">
    <name type="scientific">Paenibacillus cremeus</name>
    <dbReference type="NCBI Taxonomy" id="2163881"/>
    <lineage>
        <taxon>Bacteria</taxon>
        <taxon>Bacillati</taxon>
        <taxon>Bacillota</taxon>
        <taxon>Bacilli</taxon>
        <taxon>Bacillales</taxon>
        <taxon>Paenibacillaceae</taxon>
        <taxon>Paenibacillus</taxon>
    </lineage>
</organism>
<dbReference type="PANTHER" id="PTHR33744:SF15">
    <property type="entry name" value="CARBOHYDRATE DIACID REGULATOR"/>
    <property type="match status" value="1"/>
</dbReference>
<dbReference type="AlphaFoldDB" id="A0A559K9N3"/>
<dbReference type="Gene3D" id="1.10.10.2840">
    <property type="entry name" value="PucR C-terminal helix-turn-helix domain"/>
    <property type="match status" value="1"/>
</dbReference>
<feature type="domain" description="PucR C-terminal helix-turn-helix" evidence="3">
    <location>
        <begin position="316"/>
        <end position="367"/>
    </location>
</feature>
<evidence type="ECO:0000259" key="4">
    <source>
        <dbReference type="Pfam" id="PF17853"/>
    </source>
</evidence>
<proteinExistence type="inferred from homology"/>
<evidence type="ECO:0000259" key="3">
    <source>
        <dbReference type="Pfam" id="PF13556"/>
    </source>
</evidence>
<dbReference type="Pfam" id="PF13556">
    <property type="entry name" value="HTH_30"/>
    <property type="match status" value="1"/>
</dbReference>
<evidence type="ECO:0000256" key="1">
    <source>
        <dbReference type="ARBA" id="ARBA00006754"/>
    </source>
</evidence>
<dbReference type="InterPro" id="IPR042070">
    <property type="entry name" value="PucR_C-HTH_sf"/>
</dbReference>
<comment type="caution">
    <text evidence="5">The sequence shown here is derived from an EMBL/GenBank/DDBJ whole genome shotgun (WGS) entry which is preliminary data.</text>
</comment>
<accession>A0A559K9N3</accession>
<gene>
    <name evidence="5" type="ORF">FPZ49_16285</name>
</gene>